<gene>
    <name evidence="1" type="ORF">NSMM_400148</name>
</gene>
<proteinExistence type="predicted"/>
<evidence type="ECO:0000313" key="2">
    <source>
        <dbReference type="Proteomes" id="UP000198729"/>
    </source>
</evidence>
<organism evidence="1 2">
    <name type="scientific">Nitrosomonas mobilis</name>
    <dbReference type="NCBI Taxonomy" id="51642"/>
    <lineage>
        <taxon>Bacteria</taxon>
        <taxon>Pseudomonadati</taxon>
        <taxon>Pseudomonadota</taxon>
        <taxon>Betaproteobacteria</taxon>
        <taxon>Nitrosomonadales</taxon>
        <taxon>Nitrosomonadaceae</taxon>
        <taxon>Nitrosomonas</taxon>
    </lineage>
</organism>
<sequence>MIDTWYLHLLYLLQQLDRKTDEITIVDSVHENHKGNENFCRIILPNVTVR</sequence>
<keyword evidence="2" id="KW-1185">Reference proteome</keyword>
<dbReference type="AlphaFoldDB" id="A0A1G5SFN5"/>
<dbReference type="STRING" id="51642.NSMM_400148"/>
<accession>A0A1G5SFN5</accession>
<dbReference type="Proteomes" id="UP000198729">
    <property type="component" value="Unassembled WGS sequence"/>
</dbReference>
<reference evidence="1 2" key="1">
    <citation type="submission" date="2016-10" db="EMBL/GenBank/DDBJ databases">
        <authorList>
            <person name="de Groot N.N."/>
        </authorList>
    </citation>
    <scope>NUCLEOTIDE SEQUENCE [LARGE SCALE GENOMIC DNA]</scope>
    <source>
        <strain evidence="1">1</strain>
    </source>
</reference>
<evidence type="ECO:0000313" key="1">
    <source>
        <dbReference type="EMBL" id="SCZ85670.1"/>
    </source>
</evidence>
<name>A0A1G5SFN5_9PROT</name>
<dbReference type="EMBL" id="FMWO01000048">
    <property type="protein sequence ID" value="SCZ85670.1"/>
    <property type="molecule type" value="Genomic_DNA"/>
</dbReference>
<protein>
    <submittedName>
        <fullName evidence="1">Uncharacterized protein</fullName>
    </submittedName>
</protein>